<feature type="compositionally biased region" description="Basic and acidic residues" evidence="1">
    <location>
        <begin position="43"/>
        <end position="59"/>
    </location>
</feature>
<reference evidence="2 3" key="1">
    <citation type="submission" date="2019-03" db="EMBL/GenBank/DDBJ databases">
        <title>First draft genome of Liparis tanakae, snailfish: a comprehensive survey of snailfish specific genes.</title>
        <authorList>
            <person name="Kim W."/>
            <person name="Song I."/>
            <person name="Jeong J.-H."/>
            <person name="Kim D."/>
            <person name="Kim S."/>
            <person name="Ryu S."/>
            <person name="Song J.Y."/>
            <person name="Lee S.K."/>
        </authorList>
    </citation>
    <scope>NUCLEOTIDE SEQUENCE [LARGE SCALE GENOMIC DNA]</scope>
    <source>
        <tissue evidence="2">Muscle</tissue>
    </source>
</reference>
<evidence type="ECO:0000313" key="2">
    <source>
        <dbReference type="EMBL" id="TNN40286.1"/>
    </source>
</evidence>
<name>A0A4Z2FGE4_9TELE</name>
<sequence>MPVERRSLLPLLRSFTPRRFSPSGSPWFSRQGNAQFPINESKAQCEKQVGKKHEEEEVHSPVASSLTREPRPATTEKPQPFKTTGRAPHP</sequence>
<feature type="region of interest" description="Disordered" evidence="1">
    <location>
        <begin position="42"/>
        <end position="90"/>
    </location>
</feature>
<gene>
    <name evidence="2" type="ORF">EYF80_049533</name>
</gene>
<evidence type="ECO:0000313" key="3">
    <source>
        <dbReference type="Proteomes" id="UP000314294"/>
    </source>
</evidence>
<dbReference type="EMBL" id="SRLO01001202">
    <property type="protein sequence ID" value="TNN40286.1"/>
    <property type="molecule type" value="Genomic_DNA"/>
</dbReference>
<proteinExistence type="predicted"/>
<organism evidence="2 3">
    <name type="scientific">Liparis tanakae</name>
    <name type="common">Tanaka's snailfish</name>
    <dbReference type="NCBI Taxonomy" id="230148"/>
    <lineage>
        <taxon>Eukaryota</taxon>
        <taxon>Metazoa</taxon>
        <taxon>Chordata</taxon>
        <taxon>Craniata</taxon>
        <taxon>Vertebrata</taxon>
        <taxon>Euteleostomi</taxon>
        <taxon>Actinopterygii</taxon>
        <taxon>Neopterygii</taxon>
        <taxon>Teleostei</taxon>
        <taxon>Neoteleostei</taxon>
        <taxon>Acanthomorphata</taxon>
        <taxon>Eupercaria</taxon>
        <taxon>Perciformes</taxon>
        <taxon>Cottioidei</taxon>
        <taxon>Cottales</taxon>
        <taxon>Liparidae</taxon>
        <taxon>Liparis</taxon>
    </lineage>
</organism>
<protein>
    <submittedName>
        <fullName evidence="2">Uncharacterized protein</fullName>
    </submittedName>
</protein>
<evidence type="ECO:0000256" key="1">
    <source>
        <dbReference type="SAM" id="MobiDB-lite"/>
    </source>
</evidence>
<keyword evidence="3" id="KW-1185">Reference proteome</keyword>
<dbReference type="Proteomes" id="UP000314294">
    <property type="component" value="Unassembled WGS sequence"/>
</dbReference>
<dbReference type="AlphaFoldDB" id="A0A4Z2FGE4"/>
<comment type="caution">
    <text evidence="2">The sequence shown here is derived from an EMBL/GenBank/DDBJ whole genome shotgun (WGS) entry which is preliminary data.</text>
</comment>
<accession>A0A4Z2FGE4</accession>